<keyword evidence="7 9" id="KW-0472">Membrane</keyword>
<evidence type="ECO:0000256" key="6">
    <source>
        <dbReference type="ARBA" id="ARBA00022989"/>
    </source>
</evidence>
<keyword evidence="4 9" id="KW-0808">Transferase</keyword>
<dbReference type="InterPro" id="IPR003010">
    <property type="entry name" value="C-N_Hydrolase"/>
</dbReference>
<dbReference type="PANTHER" id="PTHR38686:SF1">
    <property type="entry name" value="APOLIPOPROTEIN N-ACYLTRANSFERASE"/>
    <property type="match status" value="1"/>
</dbReference>
<protein>
    <recommendedName>
        <fullName evidence="9">Apolipoprotein N-acyltransferase</fullName>
        <shortName evidence="9">ALP N-acyltransferase</shortName>
        <ecNumber evidence="9">2.3.1.269</ecNumber>
    </recommendedName>
</protein>
<feature type="transmembrane region" description="Helical" evidence="9">
    <location>
        <begin position="20"/>
        <end position="48"/>
    </location>
</feature>
<reference evidence="11" key="1">
    <citation type="submission" date="2021-08" db="EMBL/GenBank/DDBJ databases">
        <title>Sphingopyxis panaciterrulae sp. nov., isolated from the surface water of the Yellow Sea.</title>
        <authorList>
            <person name="Gao Z."/>
            <person name="Zhang D."/>
            <person name="Zhang A."/>
        </authorList>
    </citation>
    <scope>NUCLEOTIDE SEQUENCE</scope>
    <source>
        <strain evidence="11">XHP0097</strain>
    </source>
</reference>
<organism evidence="11 12">
    <name type="scientific">Sphingopyxis jiangsuensis</name>
    <dbReference type="NCBI Taxonomy" id="2871171"/>
    <lineage>
        <taxon>Bacteria</taxon>
        <taxon>Pseudomonadati</taxon>
        <taxon>Pseudomonadota</taxon>
        <taxon>Alphaproteobacteria</taxon>
        <taxon>Sphingomonadales</taxon>
        <taxon>Sphingomonadaceae</taxon>
        <taxon>Sphingopyxis</taxon>
    </lineage>
</organism>
<keyword evidence="12" id="KW-1185">Reference proteome</keyword>
<dbReference type="Proteomes" id="UP001166571">
    <property type="component" value="Unassembled WGS sequence"/>
</dbReference>
<comment type="catalytic activity">
    <reaction evidence="9">
        <text>N-terminal S-1,2-diacyl-sn-glyceryl-L-cysteinyl-[lipoprotein] + a glycerophospholipid = N-acyl-S-1,2-diacyl-sn-glyceryl-L-cysteinyl-[lipoprotein] + a 2-acyl-sn-glycero-3-phospholipid + H(+)</text>
        <dbReference type="Rhea" id="RHEA:48228"/>
        <dbReference type="Rhea" id="RHEA-COMP:14681"/>
        <dbReference type="Rhea" id="RHEA-COMP:14684"/>
        <dbReference type="ChEBI" id="CHEBI:15378"/>
        <dbReference type="ChEBI" id="CHEBI:136912"/>
        <dbReference type="ChEBI" id="CHEBI:140656"/>
        <dbReference type="ChEBI" id="CHEBI:140657"/>
        <dbReference type="ChEBI" id="CHEBI:140660"/>
        <dbReference type="EC" id="2.3.1.269"/>
    </reaction>
</comment>
<evidence type="ECO:0000256" key="8">
    <source>
        <dbReference type="ARBA" id="ARBA00023315"/>
    </source>
</evidence>
<feature type="domain" description="CN hydrolase" evidence="10">
    <location>
        <begin position="303"/>
        <end position="557"/>
    </location>
</feature>
<evidence type="ECO:0000256" key="4">
    <source>
        <dbReference type="ARBA" id="ARBA00022679"/>
    </source>
</evidence>
<feature type="transmembrane region" description="Helical" evidence="9">
    <location>
        <begin position="92"/>
        <end position="117"/>
    </location>
</feature>
<comment type="pathway">
    <text evidence="9">Protein modification; lipoprotein biosynthesis (N-acyl transfer).</text>
</comment>
<dbReference type="Gene3D" id="3.60.110.10">
    <property type="entry name" value="Carbon-nitrogen hydrolase"/>
    <property type="match status" value="1"/>
</dbReference>
<keyword evidence="6 9" id="KW-1133">Transmembrane helix</keyword>
<keyword evidence="5 9" id="KW-0812">Transmembrane</keyword>
<feature type="transmembrane region" description="Helical" evidence="9">
    <location>
        <begin position="152"/>
        <end position="173"/>
    </location>
</feature>
<keyword evidence="8 9" id="KW-0012">Acyltransferase</keyword>
<comment type="similarity">
    <text evidence="2 9">Belongs to the CN hydrolase family. Apolipoprotein N-acyltransferase subfamily.</text>
</comment>
<gene>
    <name evidence="9 11" type="primary">lnt</name>
    <name evidence="11" type="ORF">K5P26_10830</name>
</gene>
<evidence type="ECO:0000313" key="11">
    <source>
        <dbReference type="EMBL" id="MBY4637630.1"/>
    </source>
</evidence>
<feature type="transmembrane region" description="Helical" evidence="9">
    <location>
        <begin position="205"/>
        <end position="228"/>
    </location>
</feature>
<accession>A0ABS7MF20</accession>
<dbReference type="EMBL" id="JAILXK010000002">
    <property type="protein sequence ID" value="MBY4637630.1"/>
    <property type="molecule type" value="Genomic_DNA"/>
</dbReference>
<evidence type="ECO:0000256" key="2">
    <source>
        <dbReference type="ARBA" id="ARBA00010065"/>
    </source>
</evidence>
<keyword evidence="3 9" id="KW-1003">Cell membrane</keyword>
<comment type="caution">
    <text evidence="11">The sequence shown here is derived from an EMBL/GenBank/DDBJ whole genome shotgun (WGS) entry which is preliminary data.</text>
</comment>
<dbReference type="PANTHER" id="PTHR38686">
    <property type="entry name" value="APOLIPOPROTEIN N-ACYLTRANSFERASE"/>
    <property type="match status" value="1"/>
</dbReference>
<feature type="transmembrane region" description="Helical" evidence="9">
    <location>
        <begin position="60"/>
        <end position="80"/>
    </location>
</feature>
<evidence type="ECO:0000256" key="3">
    <source>
        <dbReference type="ARBA" id="ARBA00022475"/>
    </source>
</evidence>
<dbReference type="HAMAP" id="MF_01148">
    <property type="entry name" value="Lnt"/>
    <property type="match status" value="1"/>
</dbReference>
<comment type="subcellular location">
    <subcellularLocation>
        <location evidence="1 9">Cell membrane</location>
        <topology evidence="1 9">Multi-pass membrane protein</topology>
    </subcellularLocation>
</comment>
<dbReference type="PROSITE" id="PS50263">
    <property type="entry name" value="CN_HYDROLASE"/>
    <property type="match status" value="1"/>
</dbReference>
<dbReference type="SUPFAM" id="SSF56317">
    <property type="entry name" value="Carbon-nitrogen hydrolase"/>
    <property type="match status" value="1"/>
</dbReference>
<evidence type="ECO:0000256" key="5">
    <source>
        <dbReference type="ARBA" id="ARBA00022692"/>
    </source>
</evidence>
<dbReference type="RefSeq" id="WP_222136864.1">
    <property type="nucleotide sequence ID" value="NZ_JAILXK010000002.1"/>
</dbReference>
<proteinExistence type="inferred from homology"/>
<dbReference type="InterPro" id="IPR004563">
    <property type="entry name" value="Apolipo_AcylTrfase"/>
</dbReference>
<feature type="transmembrane region" description="Helical" evidence="9">
    <location>
        <begin position="567"/>
        <end position="586"/>
    </location>
</feature>
<dbReference type="CDD" id="cd07571">
    <property type="entry name" value="ALP_N-acyl_transferase"/>
    <property type="match status" value="1"/>
</dbReference>
<dbReference type="Pfam" id="PF00795">
    <property type="entry name" value="CN_hydrolase"/>
    <property type="match status" value="1"/>
</dbReference>
<dbReference type="EC" id="2.3.1.269" evidence="9"/>
<evidence type="ECO:0000256" key="7">
    <source>
        <dbReference type="ARBA" id="ARBA00023136"/>
    </source>
</evidence>
<comment type="function">
    <text evidence="9">Catalyzes the phospholipid dependent N-acylation of the N-terminal cysteine of apolipoprotein, the last step in lipoprotein maturation.</text>
</comment>
<evidence type="ECO:0000259" key="10">
    <source>
        <dbReference type="PROSITE" id="PS50263"/>
    </source>
</evidence>
<evidence type="ECO:0000256" key="1">
    <source>
        <dbReference type="ARBA" id="ARBA00004651"/>
    </source>
</evidence>
<evidence type="ECO:0000256" key="9">
    <source>
        <dbReference type="HAMAP-Rule" id="MF_01148"/>
    </source>
</evidence>
<feature type="transmembrane region" description="Helical" evidence="9">
    <location>
        <begin position="179"/>
        <end position="198"/>
    </location>
</feature>
<dbReference type="NCBIfam" id="TIGR00546">
    <property type="entry name" value="lnt"/>
    <property type="match status" value="1"/>
</dbReference>
<evidence type="ECO:0000313" key="12">
    <source>
        <dbReference type="Proteomes" id="UP001166571"/>
    </source>
</evidence>
<dbReference type="InterPro" id="IPR045378">
    <property type="entry name" value="LNT_N"/>
</dbReference>
<sequence length="591" mass="63424">MTALLPRFAQFVDRWPSAIALILGAVSATGFAPLGLWPLTLAALAGWMAIVARAASGWRALGAGWAFGVGHFLIGLNWIATAFTYQAAMPAWLGWIAVLLLALYLAVYPALAAWGAWAVQRFVAPAKGGGRYAIPDTAGVGMALSSSGKPSVAPAFAGATLSYILAFAGLWTLTEWLRSWVFTGFAWNPLIAASPGLARSVVPSVDLLTIVGSYGASALLILAAGFFVPIVHETLFASEEERETKRQAKLDEDMRGAPLQSLGWPPLRNVMLGLLYVGILYGLAQFARGSAAVRNGGVPVTLVQPNIGQADKWEGDKADANFAKLARLTAPESDTPRLVLWPEAAIPDYLEWGYPAVYYDRSPLEARARLVQLMNPGDVMLLGALKLELDKSGDVVGARNAVMTVHADGTLGPRYDKAHLVPYGEYLPMRPLLSAIGLSRLVPGDIDFWPGPGPRTFDLARFGQVGLQICYEIIFSGQVVDRANRPDFIFNPSNDAWFGAWGPPQHLAQARLRAIEEGLPVVRSTPTGISAIIDADGRIVDSIPMHRAGRIDAMLPPPHAPTLFARYGNALPVGFALLLLALAIAIRRRGR</sequence>
<dbReference type="Pfam" id="PF20154">
    <property type="entry name" value="LNT_N"/>
    <property type="match status" value="1"/>
</dbReference>
<dbReference type="InterPro" id="IPR036526">
    <property type="entry name" value="C-N_Hydrolase_sf"/>
</dbReference>
<name>A0ABS7MF20_9SPHN</name>